<protein>
    <recommendedName>
        <fullName evidence="3">DUF1963 domain-containing protein</fullName>
    </recommendedName>
</protein>
<dbReference type="Gene3D" id="2.30.320.10">
    <property type="entry name" value="YwqG-like"/>
    <property type="match status" value="1"/>
</dbReference>
<gene>
    <name evidence="1" type="ORF">GCM10009737_03940</name>
</gene>
<evidence type="ECO:0000313" key="2">
    <source>
        <dbReference type="Proteomes" id="UP001501612"/>
    </source>
</evidence>
<dbReference type="EMBL" id="BAAAMY010000001">
    <property type="protein sequence ID" value="GAA1906396.1"/>
    <property type="molecule type" value="Genomic_DNA"/>
</dbReference>
<comment type="caution">
    <text evidence="1">The sequence shown here is derived from an EMBL/GenBank/DDBJ whole genome shotgun (WGS) entry which is preliminary data.</text>
</comment>
<dbReference type="Proteomes" id="UP001501612">
    <property type="component" value="Unassembled WGS sequence"/>
</dbReference>
<dbReference type="PANTHER" id="PTHR36436">
    <property type="entry name" value="SLL5081 PROTEIN"/>
    <property type="match status" value="1"/>
</dbReference>
<name>A0ABP5A7Y2_9ACTN</name>
<dbReference type="InterPro" id="IPR015315">
    <property type="entry name" value="DUF1963"/>
</dbReference>
<dbReference type="InterPro" id="IPR035948">
    <property type="entry name" value="YwqG-like_sf"/>
</dbReference>
<dbReference type="Pfam" id="PF09234">
    <property type="entry name" value="DUF1963"/>
    <property type="match status" value="1"/>
</dbReference>
<proteinExistence type="predicted"/>
<dbReference type="SUPFAM" id="SSF103032">
    <property type="entry name" value="Hypothetical protein YwqG"/>
    <property type="match status" value="1"/>
</dbReference>
<reference evidence="2" key="1">
    <citation type="journal article" date="2019" name="Int. J. Syst. Evol. Microbiol.">
        <title>The Global Catalogue of Microorganisms (GCM) 10K type strain sequencing project: providing services to taxonomists for standard genome sequencing and annotation.</title>
        <authorList>
            <consortium name="The Broad Institute Genomics Platform"/>
            <consortium name="The Broad Institute Genome Sequencing Center for Infectious Disease"/>
            <person name="Wu L."/>
            <person name="Ma J."/>
        </authorList>
    </citation>
    <scope>NUCLEOTIDE SEQUENCE [LARGE SCALE GENOMIC DNA]</scope>
    <source>
        <strain evidence="2">JCM 14046</strain>
    </source>
</reference>
<accession>A0ABP5A7Y2</accession>
<evidence type="ECO:0000313" key="1">
    <source>
        <dbReference type="EMBL" id="GAA1906396.1"/>
    </source>
</evidence>
<sequence length="281" mass="29766">MVFWRRGSDRAGGGPVEGVAATYARLARTHLAPDVAERWLALVRPAIELTVDPGGGPMVGRLGGVPRLPPGVAWPTWEGHGALQHVAEIDLAAVAASGLDADVPLPTTGRLLAFFYDGPGRDDPDGTVGELDPATTAGSRLLHLDAAADLPPATVPPGVVVIEEQTLHARQTATWPRWENPALEEAFGDDLDDALGDDFLEALDEVDARGTTEQLGGWADSLQSPVDADLRAARPDGPRRALVLQVGSAGGMEWGDMGTLYWLAPVDELPRLEGVTFTWQT</sequence>
<keyword evidence="2" id="KW-1185">Reference proteome</keyword>
<organism evidence="1 2">
    <name type="scientific">Nocardioides lentus</name>
    <dbReference type="NCBI Taxonomy" id="338077"/>
    <lineage>
        <taxon>Bacteria</taxon>
        <taxon>Bacillati</taxon>
        <taxon>Actinomycetota</taxon>
        <taxon>Actinomycetes</taxon>
        <taxon>Propionibacteriales</taxon>
        <taxon>Nocardioidaceae</taxon>
        <taxon>Nocardioides</taxon>
    </lineage>
</organism>
<evidence type="ECO:0008006" key="3">
    <source>
        <dbReference type="Google" id="ProtNLM"/>
    </source>
</evidence>
<dbReference type="RefSeq" id="WP_344002943.1">
    <property type="nucleotide sequence ID" value="NZ_BAAAMY010000001.1"/>
</dbReference>
<dbReference type="PANTHER" id="PTHR36436:SF6">
    <property type="entry name" value="SLL5081 PROTEIN"/>
    <property type="match status" value="1"/>
</dbReference>